<dbReference type="EMBL" id="VRLW01000001">
    <property type="protein sequence ID" value="KAA1259441.1"/>
    <property type="molecule type" value="Genomic_DNA"/>
</dbReference>
<dbReference type="Gene3D" id="1.10.287.470">
    <property type="entry name" value="Helix hairpin bin"/>
    <property type="match status" value="1"/>
</dbReference>
<dbReference type="Gene3D" id="2.40.50.100">
    <property type="match status" value="1"/>
</dbReference>
<evidence type="ECO:0000313" key="2">
    <source>
        <dbReference type="EMBL" id="KAA1259441.1"/>
    </source>
</evidence>
<keyword evidence="1" id="KW-0813">Transport</keyword>
<evidence type="ECO:0000256" key="1">
    <source>
        <dbReference type="ARBA" id="ARBA00022448"/>
    </source>
</evidence>
<gene>
    <name evidence="2" type="ORF">LF1_19730</name>
</gene>
<sequence>MLRELAAAARDEIPTAKFVSILCDRTLRAMSAEGIVIWESLPKQSSESSSDAFRPIARLGSVTDRDIDDQTNRAADSIPSPAWSAHQSLLATIAGDGEPAVVPSTPDVTEPDVPANPTSVPAALVPIDAPGNISVNTSGNPSGNPSFSRRVIEVFLEPGGGIVAQRGYLRFVCQVADLAGEFFRAEQLRTLLRQQSLAEKCDQLIANIHELDRSEKVATLVVDELAEIFQLDRVAISRISGKPKSQVIAVSHVETIDHYSESAQQIRTVAAVTLDNTGAAWISTDEENAASLAPVFAASGIGSESKQRDHGFRVTGFRLAAKQNNPKQDALQEFEKRELLRTVGQTLRMIQQIDHNRQPSLVRLIRHPSTDRHLALHTAKRVTSFAIIAAAIALVMIVPVPKTIEANATLRARDTQAICAISDAVVETIQVEHGQHVRAGDVLMTLSDSNLDQQITTLVGRRAVLAEQKMRLTEDMVDSSASDFDSFEKIQGQRSVVDEEIASVNQQLMLLRQTKDSLTIRSDRDGVIDAWQITKRLGGRPVSRGDSLLQVVSHDSAWLVDAEVSQARIQRVRQADQANKLSAQITIDDAPGVSSVASDWQFGPTRQINQATSGDAVTTAVTLTLAVNDIAPSPTTVSAQASRIGAPARVYFDCGSVPLGDLLLGDLYRDIRNHLALHWRFSDDDESTSF</sequence>
<comment type="caution">
    <text evidence="2">The sequence shown here is derived from an EMBL/GenBank/DDBJ whole genome shotgun (WGS) entry which is preliminary data.</text>
</comment>
<dbReference type="AlphaFoldDB" id="A0A5B1CGV2"/>
<accession>A0A5B1CGV2</accession>
<evidence type="ECO:0000313" key="3">
    <source>
        <dbReference type="Proteomes" id="UP000322699"/>
    </source>
</evidence>
<reference evidence="2 3" key="1">
    <citation type="submission" date="2019-08" db="EMBL/GenBank/DDBJ databases">
        <title>Deep-cultivation of Planctomycetes and their phenomic and genomic characterization uncovers novel biology.</title>
        <authorList>
            <person name="Wiegand S."/>
            <person name="Jogler M."/>
            <person name="Boedeker C."/>
            <person name="Pinto D."/>
            <person name="Vollmers J."/>
            <person name="Rivas-Marin E."/>
            <person name="Kohn T."/>
            <person name="Peeters S.H."/>
            <person name="Heuer A."/>
            <person name="Rast P."/>
            <person name="Oberbeckmann S."/>
            <person name="Bunk B."/>
            <person name="Jeske O."/>
            <person name="Meyerdierks A."/>
            <person name="Storesund J.E."/>
            <person name="Kallscheuer N."/>
            <person name="Luecker S."/>
            <person name="Lage O.M."/>
            <person name="Pohl T."/>
            <person name="Merkel B.J."/>
            <person name="Hornburger P."/>
            <person name="Mueller R.-W."/>
            <person name="Bruemmer F."/>
            <person name="Labrenz M."/>
            <person name="Spormann A.M."/>
            <person name="Op Den Camp H."/>
            <person name="Overmann J."/>
            <person name="Amann R."/>
            <person name="Jetten M.S.M."/>
            <person name="Mascher T."/>
            <person name="Medema M.H."/>
            <person name="Devos D.P."/>
            <person name="Kaster A.-K."/>
            <person name="Ovreas L."/>
            <person name="Rohde M."/>
            <person name="Galperin M.Y."/>
            <person name="Jogler C."/>
        </authorList>
    </citation>
    <scope>NUCLEOTIDE SEQUENCE [LARGE SCALE GENOMIC DNA]</scope>
    <source>
        <strain evidence="2 3">LF1</strain>
    </source>
</reference>
<protein>
    <submittedName>
        <fullName evidence="2">HlyD family secretion protein</fullName>
    </submittedName>
</protein>
<organism evidence="2 3">
    <name type="scientific">Rubripirellula obstinata</name>
    <dbReference type="NCBI Taxonomy" id="406547"/>
    <lineage>
        <taxon>Bacteria</taxon>
        <taxon>Pseudomonadati</taxon>
        <taxon>Planctomycetota</taxon>
        <taxon>Planctomycetia</taxon>
        <taxon>Pirellulales</taxon>
        <taxon>Pirellulaceae</taxon>
        <taxon>Rubripirellula</taxon>
    </lineage>
</organism>
<dbReference type="GO" id="GO:0030313">
    <property type="term" value="C:cell envelope"/>
    <property type="evidence" value="ECO:0007669"/>
    <property type="project" value="TreeGrafter"/>
</dbReference>
<dbReference type="InterPro" id="IPR051909">
    <property type="entry name" value="MFP_Cation_Efflux"/>
</dbReference>
<name>A0A5B1CGV2_9BACT</name>
<dbReference type="GO" id="GO:0060003">
    <property type="term" value="P:copper ion export"/>
    <property type="evidence" value="ECO:0007669"/>
    <property type="project" value="TreeGrafter"/>
</dbReference>
<dbReference type="PANTHER" id="PTHR30097:SF4">
    <property type="entry name" value="SLR6042 PROTEIN"/>
    <property type="match status" value="1"/>
</dbReference>
<proteinExistence type="predicted"/>
<dbReference type="PANTHER" id="PTHR30097">
    <property type="entry name" value="CATION EFFLUX SYSTEM PROTEIN CUSB"/>
    <property type="match status" value="1"/>
</dbReference>
<keyword evidence="3" id="KW-1185">Reference proteome</keyword>
<dbReference type="GO" id="GO:0015679">
    <property type="term" value="P:plasma membrane copper ion transport"/>
    <property type="evidence" value="ECO:0007669"/>
    <property type="project" value="TreeGrafter"/>
</dbReference>
<dbReference type="Proteomes" id="UP000322699">
    <property type="component" value="Unassembled WGS sequence"/>
</dbReference>
<dbReference type="Gene3D" id="2.40.30.170">
    <property type="match status" value="1"/>
</dbReference>